<gene>
    <name evidence="1" type="ORF">E5357_06405</name>
</gene>
<dbReference type="Proteomes" id="UP000307720">
    <property type="component" value="Unassembled WGS sequence"/>
</dbReference>
<proteinExistence type="predicted"/>
<sequence length="126" mass="13418">MGEAAMNVSMKKMSAILKSLVVSYIITIAMLLVLTFLLFQFELDEGKVSVGIILVYLLSCFIGGFFAGKKCGSRKFLWGLAVGGIYFTLLLVLSLAVKHGISAQPVQMLTTLMLCAGGGMLGGMLS</sequence>
<name>A0AC61R072_9FIRM</name>
<comment type="caution">
    <text evidence="1">The sequence shown here is derived from an EMBL/GenBank/DDBJ whole genome shotgun (WGS) entry which is preliminary data.</text>
</comment>
<evidence type="ECO:0000313" key="2">
    <source>
        <dbReference type="Proteomes" id="UP000307720"/>
    </source>
</evidence>
<keyword evidence="2" id="KW-1185">Reference proteome</keyword>
<organism evidence="1 2">
    <name type="scientific">Hominisplanchenecus murintestinalis</name>
    <dbReference type="NCBI Taxonomy" id="2941517"/>
    <lineage>
        <taxon>Bacteria</taxon>
        <taxon>Bacillati</taxon>
        <taxon>Bacillota</taxon>
        <taxon>Clostridia</taxon>
        <taxon>Lachnospirales</taxon>
        <taxon>Lachnospiraceae</taxon>
        <taxon>Hominisplanchenecus</taxon>
    </lineage>
</organism>
<accession>A0AC61R072</accession>
<dbReference type="EMBL" id="SRZB01000009">
    <property type="protein sequence ID" value="TGX99236.1"/>
    <property type="molecule type" value="Genomic_DNA"/>
</dbReference>
<reference evidence="1" key="1">
    <citation type="submission" date="2019-04" db="EMBL/GenBank/DDBJ databases">
        <title>Microbes associate with the intestines of laboratory mice.</title>
        <authorList>
            <person name="Navarre W."/>
            <person name="Wong E."/>
            <person name="Huang K."/>
            <person name="Tropini C."/>
            <person name="Ng K."/>
            <person name="Yu B."/>
        </authorList>
    </citation>
    <scope>NUCLEOTIDE SEQUENCE</scope>
    <source>
        <strain evidence="1">NM72_1-8</strain>
    </source>
</reference>
<protein>
    <submittedName>
        <fullName evidence="1">TIGR04086 family membrane protein</fullName>
    </submittedName>
</protein>
<evidence type="ECO:0000313" key="1">
    <source>
        <dbReference type="EMBL" id="TGX99236.1"/>
    </source>
</evidence>